<dbReference type="Pfam" id="PF02518">
    <property type="entry name" value="HATPase_c"/>
    <property type="match status" value="1"/>
</dbReference>
<dbReference type="Gene3D" id="1.10.287.130">
    <property type="match status" value="1"/>
</dbReference>
<dbReference type="GO" id="GO:0004721">
    <property type="term" value="F:phosphoprotein phosphatase activity"/>
    <property type="evidence" value="ECO:0007669"/>
    <property type="project" value="UniProtKB-KW"/>
</dbReference>
<dbReference type="Gene3D" id="3.30.565.10">
    <property type="entry name" value="Histidine kinase-like ATPase, C-terminal domain"/>
    <property type="match status" value="1"/>
</dbReference>
<name>A0A454JK01_9NEIS</name>
<dbReference type="GO" id="GO:0005524">
    <property type="term" value="F:ATP binding"/>
    <property type="evidence" value="ECO:0007669"/>
    <property type="project" value="UniProtKB-KW"/>
</dbReference>
<evidence type="ECO:0000256" key="5">
    <source>
        <dbReference type="ARBA" id="ARBA00012438"/>
    </source>
</evidence>
<comment type="subcellular location">
    <subcellularLocation>
        <location evidence="4">Cell membrane</location>
        <topology evidence="4">Multi-pass membrane protein</topology>
    </subcellularLocation>
</comment>
<protein>
    <recommendedName>
        <fullName evidence="19">Signal transduction histidine-protein kinase/phosphatase MprB</fullName>
        <ecNumber evidence="5">2.7.13.3</ecNumber>
    </recommendedName>
    <alternativeName>
        <fullName evidence="20">Mycobacterial persistence regulator B</fullName>
    </alternativeName>
</protein>
<keyword evidence="18" id="KW-0464">Manganese</keyword>
<keyword evidence="7" id="KW-0597">Phosphoprotein</keyword>
<evidence type="ECO:0000259" key="22">
    <source>
        <dbReference type="PROSITE" id="PS50109"/>
    </source>
</evidence>
<evidence type="ECO:0000256" key="21">
    <source>
        <dbReference type="SAM" id="Phobius"/>
    </source>
</evidence>
<dbReference type="GO" id="GO:0000155">
    <property type="term" value="F:phosphorelay sensor kinase activity"/>
    <property type="evidence" value="ECO:0007669"/>
    <property type="project" value="InterPro"/>
</dbReference>
<sequence length="470" mass="52462">MRAMMLLRHLSFKTLLVASLFVVTLIPSLALVQTWWHLQQLAELVEQSQKQAEGLAALQRSYAEQSDLFERSTRQWNVLHEETFSRTGMQAVLSLQQLAGRLQQLDEAHLQQLGSHLAAWCGKSRDLLLGAGGQEEPWSRQYEELSRLGNALDVQVKRVSAERRLQWDSSLREKRQQADRVAILSLCLAVVLGLLLAWLLVRPLQQLRDKIGRLALGQRGQHWDMSAPADILQLAAALRELDGRLARLEQDKASFFRHVSHELKTPLAAIQEASSLLHDQIPGPLLPSQQEIIGITLSNTRLLRQRVDALLQHDAANWLGRPLTMAAHDVRDLVQHAAAAMQPLLQQKKLQLKLPEQAVVLMVDQEKFRTIIDNLLSNAIRFSPENGVISVEAGRSADHSWLVVADQGRGISEQEGSLIFQPFYTGQVPAGELPGSGIGLTMVKTFAQLMGGDVESLPAAQGARLRVWWP</sequence>
<keyword evidence="10 24" id="KW-0418">Kinase</keyword>
<keyword evidence="21" id="KW-0472">Membrane</keyword>
<feature type="domain" description="Histidine kinase" evidence="22">
    <location>
        <begin position="258"/>
        <end position="470"/>
    </location>
</feature>
<keyword evidence="25" id="KW-1185">Reference proteome</keyword>
<evidence type="ECO:0000256" key="13">
    <source>
        <dbReference type="ARBA" id="ARBA00022842"/>
    </source>
</evidence>
<evidence type="ECO:0000256" key="18">
    <source>
        <dbReference type="ARBA" id="ARBA00023211"/>
    </source>
</evidence>
<keyword evidence="16" id="KW-0346">Stress response</keyword>
<dbReference type="PANTHER" id="PTHR44936:SF9">
    <property type="entry name" value="SENSOR PROTEIN CREC"/>
    <property type="match status" value="1"/>
</dbReference>
<evidence type="ECO:0000256" key="11">
    <source>
        <dbReference type="ARBA" id="ARBA00022801"/>
    </source>
</evidence>
<comment type="catalytic activity">
    <reaction evidence="1">
        <text>ATP + protein L-histidine = ADP + protein N-phospho-L-histidine.</text>
        <dbReference type="EC" id="2.7.13.3"/>
    </reaction>
</comment>
<evidence type="ECO:0000256" key="1">
    <source>
        <dbReference type="ARBA" id="ARBA00000085"/>
    </source>
</evidence>
<evidence type="ECO:0000256" key="8">
    <source>
        <dbReference type="ARBA" id="ARBA00022679"/>
    </source>
</evidence>
<comment type="cofactor">
    <cofactor evidence="3">
        <name>Mg(2+)</name>
        <dbReference type="ChEBI" id="CHEBI:18420"/>
    </cofactor>
</comment>
<keyword evidence="17" id="KW-0843">Virulence</keyword>
<reference evidence="24 25" key="1">
    <citation type="submission" date="2018-10" db="EMBL/GenBank/DDBJ databases">
        <title>Draft genome sequence of Aquitalea MWU14-2217 isolated from a wild cranberry bog in Provincetown, Massachusetts.</title>
        <authorList>
            <person name="Ebadzadsahrai G."/>
            <person name="Soby S."/>
        </authorList>
    </citation>
    <scope>NUCLEOTIDE SEQUENCE [LARGE SCALE GENOMIC DNA]</scope>
    <source>
        <strain evidence="24 25">MWU14-2217</strain>
    </source>
</reference>
<keyword evidence="9" id="KW-0547">Nucleotide-binding</keyword>
<dbReference type="InterPro" id="IPR050980">
    <property type="entry name" value="2C_sensor_his_kinase"/>
</dbReference>
<comment type="cofactor">
    <cofactor evidence="2">
        <name>Mn(2+)</name>
        <dbReference type="ChEBI" id="CHEBI:29035"/>
    </cofactor>
</comment>
<dbReference type="InterPro" id="IPR003660">
    <property type="entry name" value="HAMP_dom"/>
</dbReference>
<evidence type="ECO:0000313" key="25">
    <source>
        <dbReference type="Proteomes" id="UP000274139"/>
    </source>
</evidence>
<evidence type="ECO:0000256" key="4">
    <source>
        <dbReference type="ARBA" id="ARBA00004651"/>
    </source>
</evidence>
<dbReference type="PROSITE" id="PS50885">
    <property type="entry name" value="HAMP"/>
    <property type="match status" value="1"/>
</dbReference>
<keyword evidence="12" id="KW-0067">ATP-binding</keyword>
<dbReference type="PANTHER" id="PTHR44936">
    <property type="entry name" value="SENSOR PROTEIN CREC"/>
    <property type="match status" value="1"/>
</dbReference>
<keyword evidence="15" id="KW-0902">Two-component regulatory system</keyword>
<evidence type="ECO:0000256" key="15">
    <source>
        <dbReference type="ARBA" id="ARBA00023012"/>
    </source>
</evidence>
<keyword evidence="21" id="KW-1133">Transmembrane helix</keyword>
<dbReference type="InterPro" id="IPR005467">
    <property type="entry name" value="His_kinase_dom"/>
</dbReference>
<dbReference type="PROSITE" id="PS50109">
    <property type="entry name" value="HIS_KIN"/>
    <property type="match status" value="1"/>
</dbReference>
<evidence type="ECO:0000256" key="19">
    <source>
        <dbReference type="ARBA" id="ARBA00040454"/>
    </source>
</evidence>
<keyword evidence="14" id="KW-0904">Protein phosphatase</keyword>
<comment type="caution">
    <text evidence="24">The sequence shown here is derived from an EMBL/GenBank/DDBJ whole genome shotgun (WGS) entry which is preliminary data.</text>
</comment>
<dbReference type="InterPro" id="IPR003661">
    <property type="entry name" value="HisK_dim/P_dom"/>
</dbReference>
<dbReference type="InterPro" id="IPR036890">
    <property type="entry name" value="HATPase_C_sf"/>
</dbReference>
<dbReference type="SUPFAM" id="SSF47384">
    <property type="entry name" value="Homodimeric domain of signal transducing histidine kinase"/>
    <property type="match status" value="1"/>
</dbReference>
<evidence type="ECO:0000256" key="20">
    <source>
        <dbReference type="ARBA" id="ARBA00041776"/>
    </source>
</evidence>
<feature type="transmembrane region" description="Helical" evidence="21">
    <location>
        <begin position="181"/>
        <end position="201"/>
    </location>
</feature>
<dbReference type="GO" id="GO:0005886">
    <property type="term" value="C:plasma membrane"/>
    <property type="evidence" value="ECO:0007669"/>
    <property type="project" value="UniProtKB-SubCell"/>
</dbReference>
<dbReference type="Proteomes" id="UP000274139">
    <property type="component" value="Unassembled WGS sequence"/>
</dbReference>
<dbReference type="SMART" id="SM00388">
    <property type="entry name" value="HisKA"/>
    <property type="match status" value="1"/>
</dbReference>
<keyword evidence="13" id="KW-0460">Magnesium</keyword>
<dbReference type="CDD" id="cd00082">
    <property type="entry name" value="HisKA"/>
    <property type="match status" value="1"/>
</dbReference>
<accession>A0A454JK01</accession>
<evidence type="ECO:0000256" key="16">
    <source>
        <dbReference type="ARBA" id="ARBA00023016"/>
    </source>
</evidence>
<evidence type="ECO:0000256" key="7">
    <source>
        <dbReference type="ARBA" id="ARBA00022553"/>
    </source>
</evidence>
<keyword evidence="11" id="KW-0378">Hydrolase</keyword>
<evidence type="ECO:0000256" key="14">
    <source>
        <dbReference type="ARBA" id="ARBA00022912"/>
    </source>
</evidence>
<dbReference type="EMBL" id="RFAR01000025">
    <property type="protein sequence ID" value="RMC99504.1"/>
    <property type="molecule type" value="Genomic_DNA"/>
</dbReference>
<evidence type="ECO:0000256" key="6">
    <source>
        <dbReference type="ARBA" id="ARBA00022475"/>
    </source>
</evidence>
<evidence type="ECO:0000256" key="3">
    <source>
        <dbReference type="ARBA" id="ARBA00001946"/>
    </source>
</evidence>
<evidence type="ECO:0000256" key="10">
    <source>
        <dbReference type="ARBA" id="ARBA00022777"/>
    </source>
</evidence>
<evidence type="ECO:0000313" key="24">
    <source>
        <dbReference type="EMBL" id="RMC99504.1"/>
    </source>
</evidence>
<proteinExistence type="predicted"/>
<evidence type="ECO:0000256" key="12">
    <source>
        <dbReference type="ARBA" id="ARBA00022840"/>
    </source>
</evidence>
<keyword evidence="6" id="KW-1003">Cell membrane</keyword>
<feature type="domain" description="HAMP" evidence="23">
    <location>
        <begin position="198"/>
        <end position="250"/>
    </location>
</feature>
<evidence type="ECO:0000256" key="17">
    <source>
        <dbReference type="ARBA" id="ARBA00023026"/>
    </source>
</evidence>
<evidence type="ECO:0000259" key="23">
    <source>
        <dbReference type="PROSITE" id="PS50885"/>
    </source>
</evidence>
<dbReference type="EC" id="2.7.13.3" evidence="5"/>
<dbReference type="AlphaFoldDB" id="A0A454JK01"/>
<dbReference type="Pfam" id="PF00512">
    <property type="entry name" value="HisKA"/>
    <property type="match status" value="1"/>
</dbReference>
<dbReference type="InterPro" id="IPR036097">
    <property type="entry name" value="HisK_dim/P_sf"/>
</dbReference>
<evidence type="ECO:0000256" key="9">
    <source>
        <dbReference type="ARBA" id="ARBA00022741"/>
    </source>
</evidence>
<organism evidence="24 25">
    <name type="scientific">Aquitalea palustris</name>
    <dbReference type="NCBI Taxonomy" id="2480983"/>
    <lineage>
        <taxon>Bacteria</taxon>
        <taxon>Pseudomonadati</taxon>
        <taxon>Pseudomonadota</taxon>
        <taxon>Betaproteobacteria</taxon>
        <taxon>Neisseriales</taxon>
        <taxon>Chromobacteriaceae</taxon>
        <taxon>Aquitalea</taxon>
    </lineage>
</organism>
<dbReference type="InterPro" id="IPR004358">
    <property type="entry name" value="Sig_transdc_His_kin-like_C"/>
</dbReference>
<keyword evidence="8" id="KW-0808">Transferase</keyword>
<dbReference type="Gene3D" id="6.10.340.10">
    <property type="match status" value="1"/>
</dbReference>
<evidence type="ECO:0000256" key="2">
    <source>
        <dbReference type="ARBA" id="ARBA00001936"/>
    </source>
</evidence>
<gene>
    <name evidence="24" type="ORF">EAY64_07520</name>
</gene>
<dbReference type="SMART" id="SM00387">
    <property type="entry name" value="HATPase_c"/>
    <property type="match status" value="1"/>
</dbReference>
<keyword evidence="21" id="KW-0812">Transmembrane</keyword>
<dbReference type="InterPro" id="IPR003594">
    <property type="entry name" value="HATPase_dom"/>
</dbReference>
<dbReference type="SUPFAM" id="SSF55874">
    <property type="entry name" value="ATPase domain of HSP90 chaperone/DNA topoisomerase II/histidine kinase"/>
    <property type="match status" value="1"/>
</dbReference>
<dbReference type="PRINTS" id="PR00344">
    <property type="entry name" value="BCTRLSENSOR"/>
</dbReference>